<dbReference type="PANTHER" id="PTHR30212">
    <property type="entry name" value="PROTEIN YIIM"/>
    <property type="match status" value="1"/>
</dbReference>
<evidence type="ECO:0000313" key="3">
    <source>
        <dbReference type="Proteomes" id="UP000826462"/>
    </source>
</evidence>
<accession>A0ABX8UZ81</accession>
<dbReference type="Gene3D" id="2.40.33.20">
    <property type="entry name" value="PK beta-barrel domain-like"/>
    <property type="match status" value="1"/>
</dbReference>
<dbReference type="RefSeq" id="WP_219803452.1">
    <property type="nucleotide sequence ID" value="NZ_CP080096.1"/>
</dbReference>
<dbReference type="Proteomes" id="UP000826462">
    <property type="component" value="Chromosome 2"/>
</dbReference>
<dbReference type="PANTHER" id="PTHR30212:SF2">
    <property type="entry name" value="PROTEIN YIIM"/>
    <property type="match status" value="1"/>
</dbReference>
<dbReference type="Pfam" id="PF03473">
    <property type="entry name" value="MOSC"/>
    <property type="match status" value="1"/>
</dbReference>
<dbReference type="InterPro" id="IPR052353">
    <property type="entry name" value="Benzoxazolinone_Detox_Enz"/>
</dbReference>
<keyword evidence="3" id="KW-1185">Reference proteome</keyword>
<protein>
    <submittedName>
        <fullName evidence="2">MOSC domain-containing protein</fullName>
    </submittedName>
</protein>
<evidence type="ECO:0000259" key="1">
    <source>
        <dbReference type="PROSITE" id="PS51340"/>
    </source>
</evidence>
<proteinExistence type="predicted"/>
<reference evidence="2 3" key="1">
    <citation type="submission" date="2021-07" db="EMBL/GenBank/DDBJ databases">
        <title>Paraburkholderia edwinii protects Aspergillus sp. from phenazines by acting as a toxin sponge.</title>
        <authorList>
            <person name="Dahlstrom K.M."/>
            <person name="Newman D.K."/>
        </authorList>
    </citation>
    <scope>NUCLEOTIDE SEQUENCE [LARGE SCALE GENOMIC DNA]</scope>
    <source>
        <strain evidence="2 3">Pe01</strain>
    </source>
</reference>
<gene>
    <name evidence="2" type="ORF">KZJ38_28720</name>
</gene>
<dbReference type="PROSITE" id="PS51340">
    <property type="entry name" value="MOSC"/>
    <property type="match status" value="1"/>
</dbReference>
<sequence>MEEQTAGLKDTAHEPGVEARLLSINVGQAQQLDIGSPGSGLQVESAIRKRSISTANGPSNDAAPVEVGRLGLAGDEQADLSVHGGLDKAVYLYPVEHYEWWRQRRIEAGLPEAEASLVFGALGENLTTQGVFEKDLWIGDVLVIGDVALRVEAPRTPCFKLNAVMGYRRAVRHMFMSGFAGVYLSVANPGLIRAGSSIALVPGRRQESINAMLEWRRGRAFREP</sequence>
<name>A0ABX8UZ81_9BURK</name>
<organism evidence="2 3">
    <name type="scientific">Paraburkholderia edwinii</name>
    <dbReference type="NCBI Taxonomy" id="2861782"/>
    <lineage>
        <taxon>Bacteria</taxon>
        <taxon>Pseudomonadati</taxon>
        <taxon>Pseudomonadota</taxon>
        <taxon>Betaproteobacteria</taxon>
        <taxon>Burkholderiales</taxon>
        <taxon>Burkholderiaceae</taxon>
        <taxon>Paraburkholderia</taxon>
    </lineage>
</organism>
<dbReference type="InterPro" id="IPR011037">
    <property type="entry name" value="Pyrv_Knase-like_insert_dom_sf"/>
</dbReference>
<feature type="domain" description="MOSC" evidence="1">
    <location>
        <begin position="57"/>
        <end position="201"/>
    </location>
</feature>
<dbReference type="SUPFAM" id="SSF50800">
    <property type="entry name" value="PK beta-barrel domain-like"/>
    <property type="match status" value="1"/>
</dbReference>
<evidence type="ECO:0000313" key="2">
    <source>
        <dbReference type="EMBL" id="QYD73597.1"/>
    </source>
</evidence>
<dbReference type="EMBL" id="CP080096">
    <property type="protein sequence ID" value="QYD73597.1"/>
    <property type="molecule type" value="Genomic_DNA"/>
</dbReference>
<dbReference type="InterPro" id="IPR005302">
    <property type="entry name" value="MoCF_Sase_C"/>
</dbReference>